<dbReference type="InterPro" id="IPR032875">
    <property type="entry name" value="Succ_CoA_lig_flav_dom"/>
</dbReference>
<dbReference type="SUPFAM" id="SSF52210">
    <property type="entry name" value="Succinyl-CoA synthetase domains"/>
    <property type="match status" value="2"/>
</dbReference>
<keyword evidence="4" id="KW-1185">Reference proteome</keyword>
<dbReference type="Gene3D" id="3.30.1490.20">
    <property type="entry name" value="ATP-grasp fold, A domain"/>
    <property type="match status" value="1"/>
</dbReference>
<dbReference type="Gene3D" id="3.40.50.720">
    <property type="entry name" value="NAD(P)-binding Rossmann-like Domain"/>
    <property type="match status" value="1"/>
</dbReference>
<name>A0ABW8M1G5_9ACTN</name>
<dbReference type="InterPro" id="IPR013815">
    <property type="entry name" value="ATP_grasp_subdomain_1"/>
</dbReference>
<dbReference type="RefSeq" id="WP_358702070.1">
    <property type="nucleotide sequence ID" value="NZ_JBFACG010000003.1"/>
</dbReference>
<dbReference type="Gene3D" id="3.30.470.20">
    <property type="entry name" value="ATP-grasp fold, B domain"/>
    <property type="match status" value="1"/>
</dbReference>
<dbReference type="SMART" id="SM00881">
    <property type="entry name" value="CoA_binding"/>
    <property type="match status" value="1"/>
</dbReference>
<dbReference type="InterPro" id="IPR003781">
    <property type="entry name" value="CoA-bd"/>
</dbReference>
<evidence type="ECO:0000313" key="4">
    <source>
        <dbReference type="Proteomes" id="UP001620295"/>
    </source>
</evidence>
<dbReference type="InterPro" id="IPR016102">
    <property type="entry name" value="Succinyl-CoA_synth-like"/>
</dbReference>
<keyword evidence="3" id="KW-0012">Acyltransferase</keyword>
<keyword evidence="3" id="KW-0808">Transferase</keyword>
<dbReference type="SUPFAM" id="SSF56059">
    <property type="entry name" value="Glutathione synthetase ATP-binding domain-like"/>
    <property type="match status" value="1"/>
</dbReference>
<evidence type="ECO:0000313" key="3">
    <source>
        <dbReference type="EMBL" id="MFK4272013.1"/>
    </source>
</evidence>
<dbReference type="InterPro" id="IPR016181">
    <property type="entry name" value="Acyl_CoA_acyltransferase"/>
</dbReference>
<dbReference type="InterPro" id="IPR036291">
    <property type="entry name" value="NAD(P)-bd_dom_sf"/>
</dbReference>
<dbReference type="Proteomes" id="UP001620295">
    <property type="component" value="Unassembled WGS sequence"/>
</dbReference>
<comment type="caution">
    <text evidence="3">The sequence shown here is derived from an EMBL/GenBank/DDBJ whole genome shotgun (WGS) entry which is preliminary data.</text>
</comment>
<feature type="domain" description="N-acetyltransferase" evidence="2">
    <location>
        <begin position="26"/>
        <end position="185"/>
    </location>
</feature>
<dbReference type="Pfam" id="PF13549">
    <property type="entry name" value="ATP-grasp_5"/>
    <property type="match status" value="1"/>
</dbReference>
<dbReference type="CDD" id="cd04301">
    <property type="entry name" value="NAT_SF"/>
    <property type="match status" value="1"/>
</dbReference>
<evidence type="ECO:0000259" key="2">
    <source>
        <dbReference type="PROSITE" id="PS51186"/>
    </source>
</evidence>
<dbReference type="Pfam" id="PF13380">
    <property type="entry name" value="CoA_binding_2"/>
    <property type="match status" value="1"/>
</dbReference>
<feature type="region of interest" description="Disordered" evidence="1">
    <location>
        <begin position="706"/>
        <end position="728"/>
    </location>
</feature>
<dbReference type="Pfam" id="PF13607">
    <property type="entry name" value="Succ_CoA_lig"/>
    <property type="match status" value="1"/>
</dbReference>
<proteinExistence type="predicted"/>
<protein>
    <submittedName>
        <fullName evidence="3">GNAT family N-acetyltransferase</fullName>
        <ecNumber evidence="3">2.3.1.-</ecNumber>
    </submittedName>
</protein>
<dbReference type="PANTHER" id="PTHR42793">
    <property type="entry name" value="COA BINDING DOMAIN CONTAINING PROTEIN"/>
    <property type="match status" value="1"/>
</dbReference>
<dbReference type="SUPFAM" id="SSF55729">
    <property type="entry name" value="Acyl-CoA N-acyltransferases (Nat)"/>
    <property type="match status" value="1"/>
</dbReference>
<accession>A0ABW8M1G5</accession>
<dbReference type="EC" id="2.3.1.-" evidence="3"/>
<dbReference type="Pfam" id="PF00583">
    <property type="entry name" value="Acetyltransf_1"/>
    <property type="match status" value="1"/>
</dbReference>
<sequence length="965" mass="101029">MRQPSDTHAYPAHWEADVVLRDGGTARIRPITADDAQRLVSFYERVSDESKYYRFFAPYPRLSDRDVHRFTHHDYVDRVGLAATVGDEFIATVRYDRIDGQGLPSTAPADEAEVAFLVQDAHQGRGVASALLEHIAAVARERGIRRFAAEVLPTNTKMIKVFTDAGYTQKRSFEDGVVRLEFDLEPTDRSLAVMRAREQRAEARSVQRLLAPGSVAVIGTGRAPGGVGRTVLRNLLDGGFSGRVHAVNRAFPQEQDRLDPEGVPAHRSIHEVDGPVDLAVVAVPAAQVPSVVADCGDSGVQSLVVVSAGYAESGPEGRDRQRELVRQARTYGMRIIGPNAFGVINTADGVRLNASLSPRLPAPGRLGLFTQSGAIGIALLSGLDLSGAGTAGVSTFISAGNRADVSGNDVLQYWYDDPRTDVALMYLESIGNPRKFTRLAKRTAAVKPVVVVKGARHSGSAPTGHAVPAPGIPDATVSALLRQAGVIRVDTVTELVDAGLLLASQPLPGGPRIAILGNSDSLGLLTYDACLTDGLRPLPPRDLTTAAAPGDFRQALSAALADDACDAVVVTAIPGVGAAAAADLARAMRGAAAEAAARGAAKPVAVVHLQIPGLAEALAEPWDAPSTGDGAAAGDDVADEAPFPAPRIPAYPAAERAVRALAEAVGYARWRREAEEAGKTAQLPEYEDIDEAGAAADIDVLLAPAEGAPADGAPRPQEAAASPAVSPDASADAHAPYAVALSAPDAQRLLARYGVSVLPALPAPDAGAAVRAAARLGFPVALKTTAPHLRHRADLGGVRLDIGGEVELRRAYAELTDYLGAPEELRLVVQRMAPRGVDTVVRAAIDPAAGAVLSFGLAGAPSELLGDTAHRLVPATDRDAAELIRSIRTAPLLFGWRGSSPVDTAALEELLLRVSRMVDDHPEVVAVELEPVVVAPRGLSVLGAAVRLAPPPPRTDLGPRHLPSY</sequence>
<dbReference type="Gene3D" id="3.40.630.30">
    <property type="match status" value="1"/>
</dbReference>
<reference evidence="3 4" key="1">
    <citation type="submission" date="2024-11" db="EMBL/GenBank/DDBJ databases">
        <title>The Natural Products Discovery Center: Release of the First 8490 Sequenced Strains for Exploring Actinobacteria Biosynthetic Diversity.</title>
        <authorList>
            <person name="Kalkreuter E."/>
            <person name="Kautsar S.A."/>
            <person name="Yang D."/>
            <person name="Bader C.D."/>
            <person name="Teijaro C.N."/>
            <person name="Fluegel L."/>
            <person name="Davis C.M."/>
            <person name="Simpson J.R."/>
            <person name="Lauterbach L."/>
            <person name="Steele A.D."/>
            <person name="Gui C."/>
            <person name="Meng S."/>
            <person name="Li G."/>
            <person name="Viehrig K."/>
            <person name="Ye F."/>
            <person name="Su P."/>
            <person name="Kiefer A.F."/>
            <person name="Nichols A."/>
            <person name="Cepeda A.J."/>
            <person name="Yan W."/>
            <person name="Fan B."/>
            <person name="Jiang Y."/>
            <person name="Adhikari A."/>
            <person name="Zheng C.-J."/>
            <person name="Schuster L."/>
            <person name="Cowan T.M."/>
            <person name="Smanski M.J."/>
            <person name="Chevrette M.G."/>
            <person name="De Carvalho L.P.S."/>
            <person name="Shen B."/>
        </authorList>
    </citation>
    <scope>NUCLEOTIDE SEQUENCE [LARGE SCALE GENOMIC DNA]</scope>
    <source>
        <strain evidence="3 4">NPDC020863</strain>
    </source>
</reference>
<organism evidence="3 4">
    <name type="scientific">Streptomyces milbemycinicus</name>
    <dbReference type="NCBI Taxonomy" id="476552"/>
    <lineage>
        <taxon>Bacteria</taxon>
        <taxon>Bacillati</taxon>
        <taxon>Actinomycetota</taxon>
        <taxon>Actinomycetes</taxon>
        <taxon>Kitasatosporales</taxon>
        <taxon>Streptomycetaceae</taxon>
        <taxon>Streptomyces</taxon>
    </lineage>
</organism>
<dbReference type="EMBL" id="JBJDQH010000022">
    <property type="protein sequence ID" value="MFK4272013.1"/>
    <property type="molecule type" value="Genomic_DNA"/>
</dbReference>
<dbReference type="InterPro" id="IPR000182">
    <property type="entry name" value="GNAT_dom"/>
</dbReference>
<evidence type="ECO:0000256" key="1">
    <source>
        <dbReference type="SAM" id="MobiDB-lite"/>
    </source>
</evidence>
<dbReference type="PANTHER" id="PTHR42793:SF1">
    <property type="entry name" value="PEPTIDYL-LYSINE N-ACETYLTRANSFERASE PATZ"/>
    <property type="match status" value="1"/>
</dbReference>
<dbReference type="PROSITE" id="PS51186">
    <property type="entry name" value="GNAT"/>
    <property type="match status" value="1"/>
</dbReference>
<dbReference type="SUPFAM" id="SSF51735">
    <property type="entry name" value="NAD(P)-binding Rossmann-fold domains"/>
    <property type="match status" value="1"/>
</dbReference>
<gene>
    <name evidence="3" type="ORF">ACI2L5_45045</name>
</gene>
<dbReference type="Gene3D" id="3.40.50.261">
    <property type="entry name" value="Succinyl-CoA synthetase domains"/>
    <property type="match status" value="2"/>
</dbReference>
<dbReference type="GO" id="GO:0016746">
    <property type="term" value="F:acyltransferase activity"/>
    <property type="evidence" value="ECO:0007669"/>
    <property type="project" value="UniProtKB-KW"/>
</dbReference>